<dbReference type="Gene3D" id="3.10.129.10">
    <property type="entry name" value="Hotdog Thioesterase"/>
    <property type="match status" value="1"/>
</dbReference>
<dbReference type="RefSeq" id="WP_037909566.1">
    <property type="nucleotide sequence ID" value="NZ_JEMU01000012.1"/>
</dbReference>
<dbReference type="InterPro" id="IPR039298">
    <property type="entry name" value="ACOT13"/>
</dbReference>
<gene>
    <name evidence="4" type="ORF">PM02_14065</name>
</gene>
<dbReference type="InterPro" id="IPR006683">
    <property type="entry name" value="Thioestr_dom"/>
</dbReference>
<name>A0A061SRP7_9RHOB</name>
<dbReference type="EMBL" id="JEMU01000012">
    <property type="protein sequence ID" value="KAJ02328.1"/>
    <property type="molecule type" value="Genomic_DNA"/>
</dbReference>
<feature type="domain" description="Thioesterase" evidence="3">
    <location>
        <begin position="48"/>
        <end position="122"/>
    </location>
</feature>
<dbReference type="PANTHER" id="PTHR21660">
    <property type="entry name" value="THIOESTERASE SUPERFAMILY MEMBER-RELATED"/>
    <property type="match status" value="1"/>
</dbReference>
<dbReference type="CDD" id="cd03443">
    <property type="entry name" value="PaaI_thioesterase"/>
    <property type="match status" value="1"/>
</dbReference>
<evidence type="ECO:0000256" key="2">
    <source>
        <dbReference type="ARBA" id="ARBA00022801"/>
    </source>
</evidence>
<dbReference type="AlphaFoldDB" id="A0A061SRP7"/>
<comment type="similarity">
    <text evidence="1">Belongs to the thioesterase PaaI family.</text>
</comment>
<keyword evidence="2" id="KW-0378">Hydrolase</keyword>
<evidence type="ECO:0000313" key="4">
    <source>
        <dbReference type="EMBL" id="KAJ02328.1"/>
    </source>
</evidence>
<protein>
    <submittedName>
        <fullName evidence="4">Thioesterase</fullName>
    </submittedName>
</protein>
<dbReference type="InterPro" id="IPR003736">
    <property type="entry name" value="PAAI_dom"/>
</dbReference>
<dbReference type="PANTHER" id="PTHR21660:SF1">
    <property type="entry name" value="ACYL-COENZYME A THIOESTERASE 13"/>
    <property type="match status" value="1"/>
</dbReference>
<evidence type="ECO:0000313" key="5">
    <source>
        <dbReference type="Proteomes" id="UP000027337"/>
    </source>
</evidence>
<dbReference type="GO" id="GO:0047617">
    <property type="term" value="F:fatty acyl-CoA hydrolase activity"/>
    <property type="evidence" value="ECO:0007669"/>
    <property type="project" value="InterPro"/>
</dbReference>
<organism evidence="4 5">
    <name type="scientific">Sulfitobacter mediterraneus</name>
    <dbReference type="NCBI Taxonomy" id="83219"/>
    <lineage>
        <taxon>Bacteria</taxon>
        <taxon>Pseudomonadati</taxon>
        <taxon>Pseudomonadota</taxon>
        <taxon>Alphaproteobacteria</taxon>
        <taxon>Rhodobacterales</taxon>
        <taxon>Roseobacteraceae</taxon>
        <taxon>Sulfitobacter</taxon>
    </lineage>
</organism>
<dbReference type="eggNOG" id="COG2050">
    <property type="taxonomic scope" value="Bacteria"/>
</dbReference>
<dbReference type="Pfam" id="PF03061">
    <property type="entry name" value="4HBT"/>
    <property type="match status" value="1"/>
</dbReference>
<dbReference type="NCBIfam" id="TIGR00369">
    <property type="entry name" value="unchar_dom_1"/>
    <property type="match status" value="1"/>
</dbReference>
<evidence type="ECO:0000259" key="3">
    <source>
        <dbReference type="Pfam" id="PF03061"/>
    </source>
</evidence>
<reference evidence="4 5" key="1">
    <citation type="journal article" date="2014" name="Genome Announc.">
        <title>Draft Genome Sequences of Two Isolates of the Roseobacter Group, Sulfitobacter sp. Strains 3SOLIMAR09 and 1FIGIMAR09, from Harbors of Mallorca Island (Mediterranean Sea).</title>
        <authorList>
            <person name="Mas-Llado M."/>
            <person name="Pina-Villalonga J.M."/>
            <person name="Brunet-Galmes I."/>
            <person name="Nogales B."/>
            <person name="Bosch R."/>
        </authorList>
    </citation>
    <scope>NUCLEOTIDE SEQUENCE [LARGE SCALE GENOMIC DNA]</scope>
    <source>
        <strain evidence="4 5">1FIGIMAR09</strain>
    </source>
</reference>
<sequence length="133" mass="14096">MTPEIVEKFLYDHFAPWVLALEPKVTLAEAQKTVLEIPVTDALNRTGGIVCGQALSALADTAMVLACGAHEGRMIPVGTVTLDTQFMRPASGDSIRAEAEITRAGKSMIFARCTLFAEPSGKAVATATATFAR</sequence>
<dbReference type="InterPro" id="IPR029069">
    <property type="entry name" value="HotDog_dom_sf"/>
</dbReference>
<evidence type="ECO:0000256" key="1">
    <source>
        <dbReference type="ARBA" id="ARBA00008324"/>
    </source>
</evidence>
<dbReference type="STRING" id="83219.PM02_14065"/>
<accession>A0A061SRP7</accession>
<keyword evidence="5" id="KW-1185">Reference proteome</keyword>
<proteinExistence type="inferred from homology"/>
<dbReference type="Proteomes" id="UP000027337">
    <property type="component" value="Unassembled WGS sequence"/>
</dbReference>
<comment type="caution">
    <text evidence="4">The sequence shown here is derived from an EMBL/GenBank/DDBJ whole genome shotgun (WGS) entry which is preliminary data.</text>
</comment>
<dbReference type="SUPFAM" id="SSF54637">
    <property type="entry name" value="Thioesterase/thiol ester dehydrase-isomerase"/>
    <property type="match status" value="1"/>
</dbReference>